<gene>
    <name evidence="4" type="ORF">AVJ23_01605</name>
</gene>
<protein>
    <submittedName>
        <fullName evidence="4">Uncharacterized protein</fullName>
    </submittedName>
</protein>
<dbReference type="OrthoDB" id="9863444at2"/>
<proteinExistence type="predicted"/>
<feature type="signal peptide" evidence="3">
    <location>
        <begin position="1"/>
        <end position="18"/>
    </location>
</feature>
<dbReference type="Proteomes" id="UP000054396">
    <property type="component" value="Unassembled WGS sequence"/>
</dbReference>
<dbReference type="EMBL" id="LPXO01000001">
    <property type="protein sequence ID" value="KUF12453.1"/>
    <property type="molecule type" value="Genomic_DNA"/>
</dbReference>
<name>A0A0W7WPD2_9RHOB</name>
<evidence type="ECO:0000256" key="1">
    <source>
        <dbReference type="SAM" id="Coils"/>
    </source>
</evidence>
<dbReference type="RefSeq" id="WP_058860399.1">
    <property type="nucleotide sequence ID" value="NZ_LPXO01000001.1"/>
</dbReference>
<evidence type="ECO:0000256" key="3">
    <source>
        <dbReference type="SAM" id="SignalP"/>
    </source>
</evidence>
<comment type="caution">
    <text evidence="4">The sequence shown here is derived from an EMBL/GenBank/DDBJ whole genome shotgun (WGS) entry which is preliminary data.</text>
</comment>
<reference evidence="4 5" key="1">
    <citation type="submission" date="2015-12" db="EMBL/GenBank/DDBJ databases">
        <authorList>
            <person name="Shamseldin A."/>
            <person name="Moawad H."/>
            <person name="Abd El-Rahim W.M."/>
            <person name="Sadowsky M.J."/>
        </authorList>
    </citation>
    <scope>NUCLEOTIDE SEQUENCE [LARGE SCALE GENOMIC DNA]</scope>
    <source>
        <strain evidence="4 5">SJ5A-1</strain>
    </source>
</reference>
<keyword evidence="1" id="KW-0175">Coiled coil</keyword>
<feature type="coiled-coil region" evidence="1">
    <location>
        <begin position="124"/>
        <end position="151"/>
    </location>
</feature>
<organism evidence="4 5">
    <name type="scientific">Pseudoponticoccus marisrubri</name>
    <dbReference type="NCBI Taxonomy" id="1685382"/>
    <lineage>
        <taxon>Bacteria</taxon>
        <taxon>Pseudomonadati</taxon>
        <taxon>Pseudomonadota</taxon>
        <taxon>Alphaproteobacteria</taxon>
        <taxon>Rhodobacterales</taxon>
        <taxon>Roseobacteraceae</taxon>
        <taxon>Pseudoponticoccus</taxon>
    </lineage>
</organism>
<evidence type="ECO:0000313" key="4">
    <source>
        <dbReference type="EMBL" id="KUF12453.1"/>
    </source>
</evidence>
<sequence>MRSTLFAAALLAAGALQAQQAEETPETPQPVPPADRAAAPDFDIDCTDSTAVLAFMGELESLSEMTAVRNFCTEAFVASAADLGSEASAEDAFNLALSKLDLEITTLKLFQRDLQSGGKLDNGLRQTATEIEALEDEIARQRERNPEEAERSAEQLAERKGRFTTLEAQVGTLKTEVDASLRALRDDAPDIALSIRLRGLDETLAQLETVVNATRATMDRMENLEAEFTQETN</sequence>
<keyword evidence="5" id="KW-1185">Reference proteome</keyword>
<keyword evidence="3" id="KW-0732">Signal</keyword>
<feature type="chain" id="PRO_5006936547" evidence="3">
    <location>
        <begin position="19"/>
        <end position="233"/>
    </location>
</feature>
<dbReference type="STRING" id="1685382.AVJ23_01605"/>
<evidence type="ECO:0000256" key="2">
    <source>
        <dbReference type="SAM" id="MobiDB-lite"/>
    </source>
</evidence>
<accession>A0A0W7WPD2</accession>
<dbReference type="AlphaFoldDB" id="A0A0W7WPD2"/>
<evidence type="ECO:0000313" key="5">
    <source>
        <dbReference type="Proteomes" id="UP000054396"/>
    </source>
</evidence>
<feature type="region of interest" description="Disordered" evidence="2">
    <location>
        <begin position="17"/>
        <end position="40"/>
    </location>
</feature>